<evidence type="ECO:0000259" key="26">
    <source>
        <dbReference type="PROSITE" id="PS50850"/>
    </source>
</evidence>
<comment type="catalytic activity">
    <reaction evidence="17">
        <text>L-arginyl-glycine(out) = L-arginyl-glycine(in)</text>
        <dbReference type="Rhea" id="RHEA:79391"/>
        <dbReference type="ChEBI" id="CHEBI:229955"/>
    </reaction>
</comment>
<comment type="catalytic activity">
    <reaction evidence="16">
        <text>L-lysyl-L-lysine(out) = L-lysyl-L-lysine(in)</text>
        <dbReference type="Rhea" id="RHEA:79403"/>
        <dbReference type="ChEBI" id="CHEBI:229956"/>
    </reaction>
</comment>
<comment type="catalytic activity">
    <reaction evidence="19">
        <text>L-alanyl-L-lysine(out) = L-alanyl-L-lysine(in)</text>
        <dbReference type="Rhea" id="RHEA:79415"/>
        <dbReference type="ChEBI" id="CHEBI:192470"/>
    </reaction>
</comment>
<dbReference type="AlphaFoldDB" id="A9KEF9"/>
<proteinExistence type="inferred from homology"/>
<evidence type="ECO:0000256" key="24">
    <source>
        <dbReference type="ARBA" id="ARBA00046376"/>
    </source>
</evidence>
<dbReference type="RefSeq" id="WP_011997192.1">
    <property type="nucleotide sequence ID" value="NC_009727.1"/>
</dbReference>
<evidence type="ECO:0000256" key="23">
    <source>
        <dbReference type="ARBA" id="ARBA00045709"/>
    </source>
</evidence>
<evidence type="ECO:0000256" key="10">
    <source>
        <dbReference type="ARBA" id="ARBA00044881"/>
    </source>
</evidence>
<evidence type="ECO:0000256" key="19">
    <source>
        <dbReference type="ARBA" id="ARBA00044919"/>
    </source>
</evidence>
<dbReference type="SUPFAM" id="SSF103473">
    <property type="entry name" value="MFS general substrate transporter"/>
    <property type="match status" value="1"/>
</dbReference>
<dbReference type="GO" id="GO:0005765">
    <property type="term" value="C:lysosomal membrane"/>
    <property type="evidence" value="ECO:0007669"/>
    <property type="project" value="UniProtKB-SubCell"/>
</dbReference>
<evidence type="ECO:0000256" key="8">
    <source>
        <dbReference type="ARBA" id="ARBA00044876"/>
    </source>
</evidence>
<dbReference type="PANTHER" id="PTHR23512:SF3">
    <property type="entry name" value="MAJOR FACILITATOR SUPERFAMILY DOMAIN-CONTAINING PROTEIN 1"/>
    <property type="match status" value="1"/>
</dbReference>
<dbReference type="InterPro" id="IPR020846">
    <property type="entry name" value="MFS_dom"/>
</dbReference>
<comment type="catalytic activity">
    <reaction evidence="15">
        <text>L-arginyl-L-alpha-amino acid(out) = L-arginyl-L-alpha-amino acid(in)</text>
        <dbReference type="Rhea" id="RHEA:79371"/>
        <dbReference type="ChEBI" id="CHEBI:84315"/>
    </reaction>
</comment>
<feature type="transmembrane region" description="Helical" evidence="25">
    <location>
        <begin position="301"/>
        <end position="319"/>
    </location>
</feature>
<dbReference type="CDD" id="cd06174">
    <property type="entry name" value="MFS"/>
    <property type="match status" value="1"/>
</dbReference>
<dbReference type="EMBL" id="CP000733">
    <property type="protein sequence ID" value="ABS77114.1"/>
    <property type="molecule type" value="Genomic_DNA"/>
</dbReference>
<dbReference type="HOGENOM" id="CLU_001265_62_2_6"/>
<evidence type="ECO:0000256" key="16">
    <source>
        <dbReference type="ARBA" id="ARBA00044900"/>
    </source>
</evidence>
<evidence type="ECO:0000256" key="4">
    <source>
        <dbReference type="ARBA" id="ARBA00022692"/>
    </source>
</evidence>
<evidence type="ECO:0000256" key="9">
    <source>
        <dbReference type="ARBA" id="ARBA00044878"/>
    </source>
</evidence>
<keyword evidence="3" id="KW-0813">Transport</keyword>
<feature type="transmembrane region" description="Helical" evidence="25">
    <location>
        <begin position="184"/>
        <end position="202"/>
    </location>
</feature>
<comment type="function">
    <text evidence="23">Lysosomal dipeptide uniporter that selectively exports lysine, arginine or histidine-containing dipeptides with a net positive charge from the lysosome lumen into the cytosol. Could play a role in a specific type of protein O-glycosylation indirectly regulating macrophages migration and tissue invasion. Also essential for liver homeostasis.</text>
</comment>
<keyword evidence="4 25" id="KW-0812">Transmembrane</keyword>
<dbReference type="InterPro" id="IPR011701">
    <property type="entry name" value="MFS"/>
</dbReference>
<keyword evidence="5 25" id="KW-1133">Transmembrane helix</keyword>
<gene>
    <name evidence="27" type="ordered locus">CBUD_1641</name>
</gene>
<keyword evidence="6 25" id="KW-0472">Membrane</keyword>
<feature type="transmembrane region" description="Helical" evidence="25">
    <location>
        <begin position="117"/>
        <end position="137"/>
    </location>
</feature>
<feature type="transmembrane region" description="Helical" evidence="25">
    <location>
        <begin position="62"/>
        <end position="82"/>
    </location>
</feature>
<comment type="catalytic activity">
    <reaction evidence="9">
        <text>L-histidyl-glycine(out) = L-histidyl-glycine(in)</text>
        <dbReference type="Rhea" id="RHEA:79395"/>
        <dbReference type="ChEBI" id="CHEBI:229957"/>
    </reaction>
</comment>
<evidence type="ECO:0000256" key="18">
    <source>
        <dbReference type="ARBA" id="ARBA00044912"/>
    </source>
</evidence>
<dbReference type="InterPro" id="IPR052187">
    <property type="entry name" value="MFSD1"/>
</dbReference>
<evidence type="ECO:0000256" key="12">
    <source>
        <dbReference type="ARBA" id="ARBA00044891"/>
    </source>
</evidence>
<dbReference type="KEGG" id="cbd:CBUD_1641"/>
<evidence type="ECO:0000313" key="27">
    <source>
        <dbReference type="EMBL" id="ABS77114.1"/>
    </source>
</evidence>
<feature type="transmembrane region" description="Helical" evidence="25">
    <location>
        <begin position="23"/>
        <end position="42"/>
    </location>
</feature>
<dbReference type="PROSITE" id="PS50850">
    <property type="entry name" value="MFS"/>
    <property type="match status" value="1"/>
</dbReference>
<evidence type="ECO:0000256" key="20">
    <source>
        <dbReference type="ARBA" id="ARBA00044924"/>
    </source>
</evidence>
<evidence type="ECO:0000256" key="22">
    <source>
        <dbReference type="ARBA" id="ARBA00045018"/>
    </source>
</evidence>
<comment type="catalytic activity">
    <reaction evidence="8">
        <text>L-lysyl-L-alanine(out) = L-lysyl-L-alanine(in)</text>
        <dbReference type="Rhea" id="RHEA:79399"/>
        <dbReference type="ChEBI" id="CHEBI:229954"/>
    </reaction>
</comment>
<evidence type="ECO:0000256" key="3">
    <source>
        <dbReference type="ARBA" id="ARBA00022448"/>
    </source>
</evidence>
<dbReference type="Gene3D" id="1.20.1250.20">
    <property type="entry name" value="MFS general substrate transporter like domains"/>
    <property type="match status" value="2"/>
</dbReference>
<organism evidence="27 28">
    <name type="scientific">Coxiella burnetii (strain Dugway 5J108-111)</name>
    <dbReference type="NCBI Taxonomy" id="434922"/>
    <lineage>
        <taxon>Bacteria</taxon>
        <taxon>Pseudomonadati</taxon>
        <taxon>Pseudomonadota</taxon>
        <taxon>Gammaproteobacteria</taxon>
        <taxon>Legionellales</taxon>
        <taxon>Coxiellaceae</taxon>
        <taxon>Coxiella</taxon>
    </lineage>
</organism>
<feature type="transmembrane region" description="Helical" evidence="25">
    <location>
        <begin position="149"/>
        <end position="172"/>
    </location>
</feature>
<feature type="transmembrane region" description="Helical" evidence="25">
    <location>
        <begin position="325"/>
        <end position="348"/>
    </location>
</feature>
<keyword evidence="7" id="KW-0458">Lysosome</keyword>
<name>A9KEF9_COXBN</name>
<evidence type="ECO:0000256" key="11">
    <source>
        <dbReference type="ARBA" id="ARBA00044884"/>
    </source>
</evidence>
<feature type="transmembrane region" description="Helical" evidence="25">
    <location>
        <begin position="94"/>
        <end position="111"/>
    </location>
</feature>
<comment type="catalytic activity">
    <reaction evidence="18">
        <text>L-histidyl-L-alpha-amino acid(out) = L-histidyl-L-alpha-amino acid(in)</text>
        <dbReference type="Rhea" id="RHEA:79379"/>
        <dbReference type="ChEBI" id="CHEBI:229964"/>
    </reaction>
</comment>
<dbReference type="PANTHER" id="PTHR23512">
    <property type="entry name" value="MAJOR FACILITATOR SUPERFAMILY DOMAIN-CONTAINING PROTEIN 1"/>
    <property type="match status" value="1"/>
</dbReference>
<comment type="catalytic activity">
    <reaction evidence="12">
        <text>L-lysyl-L-alpha-amino acid(out) = L-lysyl-L-alpha-amino acid(in)</text>
        <dbReference type="Rhea" id="RHEA:79387"/>
        <dbReference type="ChEBI" id="CHEBI:229965"/>
    </reaction>
</comment>
<evidence type="ECO:0000313" key="28">
    <source>
        <dbReference type="Proteomes" id="UP000008555"/>
    </source>
</evidence>
<comment type="catalytic activity">
    <reaction evidence="11">
        <text>L-alpha-aminoacyl-L-histidine(out) = L-alpha-aminoacyl-L-histidine(in)</text>
        <dbReference type="Rhea" id="RHEA:79375"/>
        <dbReference type="ChEBI" id="CHEBI:229967"/>
    </reaction>
</comment>
<evidence type="ECO:0000256" key="17">
    <source>
        <dbReference type="ARBA" id="ARBA00044903"/>
    </source>
</evidence>
<evidence type="ECO:0000256" key="5">
    <source>
        <dbReference type="ARBA" id="ARBA00022989"/>
    </source>
</evidence>
<feature type="transmembrane region" description="Helical" evidence="25">
    <location>
        <begin position="233"/>
        <end position="256"/>
    </location>
</feature>
<dbReference type="Proteomes" id="UP000008555">
    <property type="component" value="Chromosome"/>
</dbReference>
<evidence type="ECO:0000256" key="25">
    <source>
        <dbReference type="SAM" id="Phobius"/>
    </source>
</evidence>
<feature type="domain" description="Major facilitator superfamily (MFS) profile" evidence="26">
    <location>
        <begin position="18"/>
        <end position="426"/>
    </location>
</feature>
<comment type="subunit">
    <text evidence="24">Homodimer. Interacts with lysosomal protein GLMP (via lumenal domain); the interaction starts while both proteins are still in the endoplasmic reticulum and is required for stabilization of MFSD1 in lysosomes but has no direct effect on its targeting to lysosomes or transporter activity.</text>
</comment>
<evidence type="ECO:0000256" key="6">
    <source>
        <dbReference type="ARBA" id="ARBA00023136"/>
    </source>
</evidence>
<evidence type="ECO:0000256" key="21">
    <source>
        <dbReference type="ARBA" id="ARBA00044985"/>
    </source>
</evidence>
<accession>A9KEF9</accession>
<dbReference type="Pfam" id="PF07690">
    <property type="entry name" value="MFS_1"/>
    <property type="match status" value="1"/>
</dbReference>
<evidence type="ECO:0000256" key="7">
    <source>
        <dbReference type="ARBA" id="ARBA00023228"/>
    </source>
</evidence>
<evidence type="ECO:0000256" key="2">
    <source>
        <dbReference type="ARBA" id="ARBA00008335"/>
    </source>
</evidence>
<comment type="catalytic activity">
    <reaction evidence="10">
        <text>L-alpha-aminoacyl-L-arginine(out) = L-alpha-aminoacyl-L-arginine(in)</text>
        <dbReference type="Rhea" id="RHEA:79367"/>
        <dbReference type="ChEBI" id="CHEBI:229968"/>
    </reaction>
</comment>
<evidence type="ECO:0000256" key="13">
    <source>
        <dbReference type="ARBA" id="ARBA00044893"/>
    </source>
</evidence>
<dbReference type="GO" id="GO:0022857">
    <property type="term" value="F:transmembrane transporter activity"/>
    <property type="evidence" value="ECO:0007669"/>
    <property type="project" value="InterPro"/>
</dbReference>
<protein>
    <recommendedName>
        <fullName evidence="21">Lysosomal dipeptide transporter MFSD1</fullName>
    </recommendedName>
    <alternativeName>
        <fullName evidence="22">Major facilitator superfamily domain-containing protein 1</fullName>
    </alternativeName>
</protein>
<comment type="catalytic activity">
    <reaction evidence="20">
        <text>L-lysyl-glycine(out) = L-lysyl-glycine(in)</text>
        <dbReference type="Rhea" id="RHEA:79407"/>
        <dbReference type="ChEBI" id="CHEBI:191202"/>
    </reaction>
</comment>
<reference evidence="27 28" key="1">
    <citation type="journal article" date="2009" name="Infect. Immun.">
        <title>Comparative genomics reveal extensive transposon-mediated genomic plasticity and diversity among potential effector proteins within the genus Coxiella.</title>
        <authorList>
            <person name="Beare P.A."/>
            <person name="Unsworth N."/>
            <person name="Andoh M."/>
            <person name="Voth D.E."/>
            <person name="Omsland A."/>
            <person name="Gilk S.D."/>
            <person name="Williams K.P."/>
            <person name="Sobral B.W."/>
            <person name="Kupko J.J.III."/>
            <person name="Porcella S.F."/>
            <person name="Samuel J.E."/>
            <person name="Heinzen R.A."/>
        </authorList>
    </citation>
    <scope>NUCLEOTIDE SEQUENCE [LARGE SCALE GENOMIC DNA]</scope>
    <source>
        <strain evidence="27 28">Dugway 5J108-111</strain>
    </source>
</reference>
<comment type="subcellular location">
    <subcellularLocation>
        <location evidence="1">Lysosome membrane</location>
        <topology evidence="1">Multi-pass membrane protein</topology>
    </subcellularLocation>
</comment>
<feature type="transmembrane region" description="Helical" evidence="25">
    <location>
        <begin position="360"/>
        <end position="383"/>
    </location>
</feature>
<sequence length="428" mass="46303">MKAASTANSTTLGSPLHRAPRAVLAWLMWGATALFVLFQFFLQLSSGEIVDGLMKSFSLSAFGGGVLASTYYYVYVALQVPAGVMIDRFGPRRLLTMGALICALGCFLFGSSHFLSVVIVGRLLMGTGAAFAFVGSLNVIGKWFRADQFAFMAAIAETVGMSGTIIGGFFLADWVQRMGWRHSMIAAAGIAAVISGLIWLIVRDGPSGAIPVPVQSAKMLWRDFYLLIKNAKAWINGIYSGLMFSIVTVFVALWAIPYMELTHHLSLLTASMVCNLVFIGIGIAGPVIGRLDRRIPRRRPLLITCSFVSAALMTIVIYAPQLPLMVVMGLMMLLGVFASGYVLTFGIANEIVPPHMRGTSLGFTNALSVGTAPLLQPLVGLILHLTARHSTDTEYYTIHDYQMALIVLPLLILAAGILAMWMPNRKLT</sequence>
<dbReference type="InterPro" id="IPR036259">
    <property type="entry name" value="MFS_trans_sf"/>
</dbReference>
<comment type="similarity">
    <text evidence="2">Belongs to the major facilitator superfamily.</text>
</comment>
<feature type="transmembrane region" description="Helical" evidence="25">
    <location>
        <begin position="268"/>
        <end position="289"/>
    </location>
</feature>
<evidence type="ECO:0000256" key="1">
    <source>
        <dbReference type="ARBA" id="ARBA00004155"/>
    </source>
</evidence>
<feature type="transmembrane region" description="Helical" evidence="25">
    <location>
        <begin position="403"/>
        <end position="422"/>
    </location>
</feature>
<evidence type="ECO:0000256" key="14">
    <source>
        <dbReference type="ARBA" id="ARBA00044898"/>
    </source>
</evidence>
<comment type="catalytic activity">
    <reaction evidence="14">
        <text>L-aspartyl-L-lysine(out) = L-aspartyl-L-lysine(in)</text>
        <dbReference type="Rhea" id="RHEA:79411"/>
        <dbReference type="ChEBI" id="CHEBI:229953"/>
    </reaction>
</comment>
<comment type="catalytic activity">
    <reaction evidence="13">
        <text>L-alpha-aminoacyl-L-lysine(out) = L-alpha-aminoacyl-L-lysine(in)</text>
        <dbReference type="Rhea" id="RHEA:79383"/>
        <dbReference type="ChEBI" id="CHEBI:229966"/>
    </reaction>
</comment>
<evidence type="ECO:0000256" key="15">
    <source>
        <dbReference type="ARBA" id="ARBA00044899"/>
    </source>
</evidence>